<dbReference type="InterPro" id="IPR010935">
    <property type="entry name" value="SMC_hinge"/>
</dbReference>
<feature type="coiled-coil region" evidence="9">
    <location>
        <begin position="319"/>
        <end position="385"/>
    </location>
</feature>
<dbReference type="FunFam" id="1.20.1060.20:FF:000001">
    <property type="entry name" value="Structural maintenance of chromosomes 1A"/>
    <property type="match status" value="1"/>
</dbReference>
<accession>A0A8C7LVP5</accession>
<dbReference type="Gene3D" id="3.40.50.300">
    <property type="entry name" value="P-loop containing nucleotide triphosphate hydrolases"/>
    <property type="match status" value="2"/>
</dbReference>
<keyword evidence="12" id="KW-1185">Reference proteome</keyword>
<dbReference type="Pfam" id="PF06470">
    <property type="entry name" value="SMC_hinge"/>
    <property type="match status" value="2"/>
</dbReference>
<dbReference type="GO" id="GO:0016887">
    <property type="term" value="F:ATP hydrolysis activity"/>
    <property type="evidence" value="ECO:0007669"/>
    <property type="project" value="InterPro"/>
</dbReference>
<dbReference type="Proteomes" id="UP000694557">
    <property type="component" value="Unassembled WGS sequence"/>
</dbReference>
<evidence type="ECO:0000256" key="3">
    <source>
        <dbReference type="ARBA" id="ARBA00005597"/>
    </source>
</evidence>
<dbReference type="SMART" id="SM00968">
    <property type="entry name" value="SMC_hinge"/>
    <property type="match status" value="1"/>
</dbReference>
<evidence type="ECO:0000256" key="2">
    <source>
        <dbReference type="ARBA" id="ARBA00004286"/>
    </source>
</evidence>
<dbReference type="GO" id="GO:0007062">
    <property type="term" value="P:sister chromatid cohesion"/>
    <property type="evidence" value="ECO:0007669"/>
    <property type="project" value="InterPro"/>
</dbReference>
<proteinExistence type="inferred from homology"/>
<evidence type="ECO:0000256" key="1">
    <source>
        <dbReference type="ARBA" id="ARBA00004123"/>
    </source>
</evidence>
<gene>
    <name evidence="11" type="primary">smc1b</name>
</gene>
<dbReference type="GeneTree" id="ENSGT00940000157633"/>
<dbReference type="PIRSF" id="PIRSF005719">
    <property type="entry name" value="SMC"/>
    <property type="match status" value="1"/>
</dbReference>
<evidence type="ECO:0000256" key="7">
    <source>
        <dbReference type="ARBA" id="ARBA00023306"/>
    </source>
</evidence>
<evidence type="ECO:0000256" key="4">
    <source>
        <dbReference type="ARBA" id="ARBA00022454"/>
    </source>
</evidence>
<comment type="similarity">
    <text evidence="3">Belongs to the SMC family. SMC1 subfamily.</text>
</comment>
<dbReference type="GO" id="GO:0005634">
    <property type="term" value="C:nucleus"/>
    <property type="evidence" value="ECO:0007669"/>
    <property type="project" value="UniProtKB-SubCell"/>
</dbReference>
<reference evidence="11" key="1">
    <citation type="submission" date="2025-08" db="UniProtKB">
        <authorList>
            <consortium name="Ensembl"/>
        </authorList>
    </citation>
    <scope>IDENTIFICATION</scope>
</reference>
<name>A0A8C7LVP5_ONCKI</name>
<evidence type="ECO:0000259" key="10">
    <source>
        <dbReference type="SMART" id="SM00968"/>
    </source>
</evidence>
<dbReference type="PANTHER" id="PTHR18937:SF147">
    <property type="entry name" value="STRUCTURAL MAINTENANCE OF CHROMOSOMES PROTEIN 1B"/>
    <property type="match status" value="1"/>
</dbReference>
<dbReference type="PANTHER" id="PTHR18937">
    <property type="entry name" value="STRUCTURAL MAINTENANCE OF CHROMOSOMES SMC FAMILY MEMBER"/>
    <property type="match status" value="1"/>
</dbReference>
<dbReference type="InterPro" id="IPR027417">
    <property type="entry name" value="P-loop_NTPase"/>
</dbReference>
<dbReference type="InterPro" id="IPR028468">
    <property type="entry name" value="Smc1_ABC"/>
</dbReference>
<evidence type="ECO:0000256" key="5">
    <source>
        <dbReference type="ARBA" id="ARBA00023054"/>
    </source>
</evidence>
<dbReference type="GO" id="GO:0030893">
    <property type="term" value="C:meiotic cohesin complex"/>
    <property type="evidence" value="ECO:0007669"/>
    <property type="project" value="TreeGrafter"/>
</dbReference>
<comment type="subcellular location">
    <subcellularLocation>
        <location evidence="2">Chromosome</location>
    </subcellularLocation>
    <subcellularLocation>
        <location evidence="1 8">Nucleus</location>
    </subcellularLocation>
</comment>
<dbReference type="FunFam" id="3.40.50.300:FF:000564">
    <property type="entry name" value="Structural maintenance of chromosomes 1A"/>
    <property type="match status" value="1"/>
</dbReference>
<feature type="domain" description="SMC hinge" evidence="10">
    <location>
        <begin position="513"/>
        <end position="693"/>
    </location>
</feature>
<dbReference type="Gene3D" id="1.20.1060.20">
    <property type="match status" value="1"/>
</dbReference>
<dbReference type="InterPro" id="IPR003395">
    <property type="entry name" value="RecF/RecN/SMC_N"/>
</dbReference>
<dbReference type="SUPFAM" id="SSF75553">
    <property type="entry name" value="Smc hinge domain"/>
    <property type="match status" value="2"/>
</dbReference>
<reference evidence="11" key="2">
    <citation type="submission" date="2025-09" db="UniProtKB">
        <authorList>
            <consortium name="Ensembl"/>
        </authorList>
    </citation>
    <scope>IDENTIFICATION</scope>
</reference>
<dbReference type="Pfam" id="PF02463">
    <property type="entry name" value="SMC_N"/>
    <property type="match status" value="1"/>
</dbReference>
<evidence type="ECO:0000313" key="12">
    <source>
        <dbReference type="Proteomes" id="UP000694557"/>
    </source>
</evidence>
<dbReference type="GO" id="GO:0003677">
    <property type="term" value="F:DNA binding"/>
    <property type="evidence" value="ECO:0007669"/>
    <property type="project" value="TreeGrafter"/>
</dbReference>
<evidence type="ECO:0000256" key="8">
    <source>
        <dbReference type="PIRNR" id="PIRNR005719"/>
    </source>
</evidence>
<keyword evidence="6 8" id="KW-0539">Nucleus</keyword>
<dbReference type="InterPro" id="IPR036277">
    <property type="entry name" value="SMC_hinge_sf"/>
</dbReference>
<organism evidence="11 12">
    <name type="scientific">Oncorhynchus kisutch</name>
    <name type="common">Coho salmon</name>
    <name type="synonym">Salmo kisutch</name>
    <dbReference type="NCBI Taxonomy" id="8019"/>
    <lineage>
        <taxon>Eukaryota</taxon>
        <taxon>Metazoa</taxon>
        <taxon>Chordata</taxon>
        <taxon>Craniata</taxon>
        <taxon>Vertebrata</taxon>
        <taxon>Euteleostomi</taxon>
        <taxon>Actinopterygii</taxon>
        <taxon>Neopterygii</taxon>
        <taxon>Teleostei</taxon>
        <taxon>Protacanthopterygii</taxon>
        <taxon>Salmoniformes</taxon>
        <taxon>Salmonidae</taxon>
        <taxon>Salmoninae</taxon>
        <taxon>Oncorhynchus</taxon>
    </lineage>
</organism>
<dbReference type="CDD" id="cd03275">
    <property type="entry name" value="ABC_SMC1_euk"/>
    <property type="match status" value="2"/>
</dbReference>
<dbReference type="SUPFAM" id="SSF52540">
    <property type="entry name" value="P-loop containing nucleoside triphosphate hydrolases"/>
    <property type="match status" value="1"/>
</dbReference>
<keyword evidence="5 9" id="KW-0175">Coiled coil</keyword>
<dbReference type="GO" id="GO:0005524">
    <property type="term" value="F:ATP binding"/>
    <property type="evidence" value="ECO:0007669"/>
    <property type="project" value="InterPro"/>
</dbReference>
<protein>
    <recommendedName>
        <fullName evidence="8">Structural maintenance of chromosomes protein</fullName>
    </recommendedName>
</protein>
<feature type="coiled-coil region" evidence="9">
    <location>
        <begin position="263"/>
        <end position="290"/>
    </location>
</feature>
<dbReference type="Ensembl" id="ENSOKIT00005125375.1">
    <property type="protein sequence ID" value="ENSOKIP00005117272.1"/>
    <property type="gene ID" value="ENSOKIG00005050697.1"/>
</dbReference>
<keyword evidence="7" id="KW-0131">Cell cycle</keyword>
<dbReference type="InterPro" id="IPR024704">
    <property type="entry name" value="SMC"/>
</dbReference>
<keyword evidence="4" id="KW-0158">Chromosome</keyword>
<sequence length="1298" mass="149140">MGFLKQLDVDNFKSWRGKQVIGPFKRFNCIIGTNGSGKSNVMDALSFVMGERAATLRVKHTRDLIHGAHIGKPVSTTASVTMRYCDDNGEELNFCRSISGDSSEYRINGRQITLAKYTEELEKIGIVTKARNCLVFQGAVESIAMKNPKERTKMFERISQSLELSDDYDRKKEALQKAKEDTQFHFNKKRTATAEKKQVSSEKVEAQKYQELVDDLNQGRLQLNLFQLYHNEQGLSALSKTLRKRQEAVAGQKTGLNGWEQSIKAQKKEHGRFTRELQQIEKEIRGQEQTLSLRRSQYIKAKVNTSHHLKKVDDTHGALEKSQRMGAKKEEELAEFHQELQELERAWRDYERHAQEELTDRKADIQLEEEQLERYKELKELARKQGALLSQQTKKMHWEVKADHQKIEFDQRRKKEVEVSIKHSHTQLGDFTRRADKLEEYTNTCKSSLEESRQQEEVLSAELQRGRVRGEEVNQELGEVLGELQNARLDSQESKRQQQRNEVLENLRRLYPDTLFGRLVDLCSPIHKKYQLAVTKVFGRYMNAIVVSSEKVARDCIRFVKEERAEPETFLPIDYLDVSQWTKKLRLFVGLLLNIKNNKTGWGMEKHNQNYLKLTTEALINTPNTQTSLRLSHLPVPSQVSPLNERLRGVRGAKMMVDVVQCSPTAPQLKKVIQFVCGNALVCETLKEARAIAFDGPERLKTVALDGTMFSKSGVISGGSSHLRSKARRWDEKDMTKLKELKEQLTAELRGLVKLKRKEPELKQIQSQAQGVQTRLKYSHTELDTLRKKSIPNCHAEMSRLEAELANVESQLEMQKENMEIKELEMKKLQDRINQMEDVVFSDFCAEIGVANIREYEQEHLKQQQDVDRKRLEFESQRTCLKAQLEYEQGQLEQQRKKMKKLEETIAKEQCRVEEQKQEEEKLLVVMEESQSKVLDLKNHLQGKKTQASDSKAQVDQTMKSLQESSREQVKLQREVISAETALEQLRIWKHNLLLGCKIQGLPITLLSGSLDEISEVQLDSESLTESTCTTMDIYEREALMVIDYSGLGAELKDLAGEEVDPQVERLKETVSSLEGVLQRSTAPNLKALEKMRVVKDKFQGVVDAFDASTKAARRSNQEFEQVKAKRFRLFSQCFEHVSVVIDQIYKQLCRNTSAQAILSAENPDEPYLDGINYNCIAPGKRFMAMDNLSGGEKAIAALALVFAIHSFRPAPFFVLDEVDAALDNTNIGKVTSFIREQSRESLQIIVISLKEEFYSRADALLGVYPEFNECMFSRMLTLDLSPYPLNEENGTEREKEM</sequence>
<feature type="coiled-coil region" evidence="9">
    <location>
        <begin position="791"/>
        <end position="933"/>
    </location>
</feature>
<dbReference type="Gene3D" id="3.30.70.1620">
    <property type="match status" value="1"/>
</dbReference>
<evidence type="ECO:0000256" key="9">
    <source>
        <dbReference type="SAM" id="Coils"/>
    </source>
</evidence>
<evidence type="ECO:0000313" key="11">
    <source>
        <dbReference type="Ensembl" id="ENSOKIP00005117272.1"/>
    </source>
</evidence>
<evidence type="ECO:0000256" key="6">
    <source>
        <dbReference type="ARBA" id="ARBA00023242"/>
    </source>
</evidence>